<protein>
    <submittedName>
        <fullName evidence="3">Uncharacterized protein</fullName>
    </submittedName>
</protein>
<name>A0ABX6SV42_9ACTN</name>
<keyword evidence="2" id="KW-0472">Membrane</keyword>
<dbReference type="EMBL" id="CP060587">
    <property type="protein sequence ID" value="QNL94600.1"/>
    <property type="molecule type" value="Genomic_DNA"/>
</dbReference>
<keyword evidence="2" id="KW-0812">Transmembrane</keyword>
<gene>
    <name evidence="3" type="ORF">H9L21_01075</name>
</gene>
<accession>A0ABX6SV42</accession>
<keyword evidence="2" id="KW-1133">Transmembrane helix</keyword>
<reference evidence="3 4" key="1">
    <citation type="submission" date="2020-08" db="EMBL/GenBank/DDBJ databases">
        <title>Novel species in genus Aeromicrobium.</title>
        <authorList>
            <person name="Zhang G."/>
        </authorList>
    </citation>
    <scope>NUCLEOTIDE SEQUENCE [LARGE SCALE GENOMIC DNA]</scope>
    <source>
        <strain evidence="4">zg-629</strain>
    </source>
</reference>
<evidence type="ECO:0000313" key="3">
    <source>
        <dbReference type="EMBL" id="QNL94600.1"/>
    </source>
</evidence>
<evidence type="ECO:0000256" key="1">
    <source>
        <dbReference type="SAM" id="MobiDB-lite"/>
    </source>
</evidence>
<feature type="transmembrane region" description="Helical" evidence="2">
    <location>
        <begin position="6"/>
        <end position="26"/>
    </location>
</feature>
<proteinExistence type="predicted"/>
<dbReference type="RefSeq" id="WP_154596040.1">
    <property type="nucleotide sequence ID" value="NZ_CP060587.1"/>
</dbReference>
<sequence>MSLFPWGIIAISIPLGLSISTVLLWIRSKRPPAVDSRAPEFPPGDTGAPSPGRLGATPPTVTAANPGQDPPGLSGLVLRTHFRKLRESELGQRLMSAMQMSGHNDGSPSSRDRAADVYFDFFSVMGAGGEVVAPDEFADATVDSPYPNLFNVAAYNAMTQFDDDELLELYKGDPGRVTDLGAYVDAFFPTFLSELPRTATGIRDIQVYKAKMFLVVTGMSMYLDEKRR</sequence>
<feature type="region of interest" description="Disordered" evidence="1">
    <location>
        <begin position="33"/>
        <end position="72"/>
    </location>
</feature>
<evidence type="ECO:0000313" key="4">
    <source>
        <dbReference type="Proteomes" id="UP000515871"/>
    </source>
</evidence>
<keyword evidence="4" id="KW-1185">Reference proteome</keyword>
<organism evidence="3 4">
    <name type="scientific">Aeromicrobium senzhongii</name>
    <dbReference type="NCBI Taxonomy" id="2663859"/>
    <lineage>
        <taxon>Bacteria</taxon>
        <taxon>Bacillati</taxon>
        <taxon>Actinomycetota</taxon>
        <taxon>Actinomycetes</taxon>
        <taxon>Propionibacteriales</taxon>
        <taxon>Nocardioidaceae</taxon>
        <taxon>Aeromicrobium</taxon>
    </lineage>
</organism>
<dbReference type="Proteomes" id="UP000515871">
    <property type="component" value="Chromosome"/>
</dbReference>
<evidence type="ECO:0000256" key="2">
    <source>
        <dbReference type="SAM" id="Phobius"/>
    </source>
</evidence>